<dbReference type="InterPro" id="IPR027417">
    <property type="entry name" value="P-loop_NTPase"/>
</dbReference>
<keyword evidence="4" id="KW-0539">Nucleus</keyword>
<dbReference type="GO" id="GO:0042393">
    <property type="term" value="F:histone binding"/>
    <property type="evidence" value="ECO:0007669"/>
    <property type="project" value="TreeGrafter"/>
</dbReference>
<feature type="non-terminal residue" evidence="6">
    <location>
        <position position="507"/>
    </location>
</feature>
<dbReference type="Gene3D" id="3.40.50.10810">
    <property type="entry name" value="Tandem AAA-ATPase domain"/>
    <property type="match status" value="1"/>
</dbReference>
<dbReference type="EMBL" id="JANBOJ010000922">
    <property type="protein sequence ID" value="KAJ1718422.1"/>
    <property type="molecule type" value="Genomic_DNA"/>
</dbReference>
<dbReference type="SMART" id="SM00487">
    <property type="entry name" value="DEXDc"/>
    <property type="match status" value="1"/>
</dbReference>
<dbReference type="AlphaFoldDB" id="A0A9W8CP29"/>
<dbReference type="CDD" id="cd17919">
    <property type="entry name" value="DEXHc_Snf"/>
    <property type="match status" value="1"/>
</dbReference>
<dbReference type="SUPFAM" id="SSF52540">
    <property type="entry name" value="P-loop containing nucleoside triphosphate hydrolases"/>
    <property type="match status" value="2"/>
</dbReference>
<accession>A0A9W8CP29</accession>
<dbReference type="InterPro" id="IPR038718">
    <property type="entry name" value="SNF2-like_sf"/>
</dbReference>
<reference evidence="6" key="1">
    <citation type="submission" date="2022-07" db="EMBL/GenBank/DDBJ databases">
        <title>Phylogenomic reconstructions and comparative analyses of Kickxellomycotina fungi.</title>
        <authorList>
            <person name="Reynolds N.K."/>
            <person name="Stajich J.E."/>
            <person name="Barry K."/>
            <person name="Grigoriev I.V."/>
            <person name="Crous P."/>
            <person name="Smith M.E."/>
        </authorList>
    </citation>
    <scope>NUCLEOTIDE SEQUENCE</scope>
    <source>
        <strain evidence="6">NBRC 32514</strain>
    </source>
</reference>
<evidence type="ECO:0000256" key="3">
    <source>
        <dbReference type="ARBA" id="ARBA00022840"/>
    </source>
</evidence>
<dbReference type="PANTHER" id="PTHR45623:SF17">
    <property type="entry name" value="CHROMODOMAIN-HELICASE-DNA-BINDING PROTEIN 3-RELATED"/>
    <property type="match status" value="1"/>
</dbReference>
<dbReference type="GO" id="GO:0005634">
    <property type="term" value="C:nucleus"/>
    <property type="evidence" value="ECO:0007669"/>
    <property type="project" value="UniProtKB-SubCell"/>
</dbReference>
<comment type="subcellular location">
    <subcellularLocation>
        <location evidence="1">Nucleus</location>
    </subcellularLocation>
</comment>
<dbReference type="Pfam" id="PF00176">
    <property type="entry name" value="SNF2-rel_dom"/>
    <property type="match status" value="1"/>
</dbReference>
<dbReference type="GO" id="GO:0016887">
    <property type="term" value="F:ATP hydrolysis activity"/>
    <property type="evidence" value="ECO:0007669"/>
    <property type="project" value="TreeGrafter"/>
</dbReference>
<dbReference type="GO" id="GO:0005524">
    <property type="term" value="F:ATP binding"/>
    <property type="evidence" value="ECO:0007669"/>
    <property type="project" value="InterPro"/>
</dbReference>
<sequence length="507" mass="57796">MSKFKMTQQVKMLKLKFGIGSPPRVQDSFDQSYLLPVAVIGAIPSSSLRNSRHEKDVEAANAEVADVNMYTHYEKLRIAWTNLDLDQATWEPVPSPLVDLEGYQRLYPLFKAWEMSEVVSLDKHKRLAPKTSVSTVFSPSKKQPEYLRGNTMFDYQIDGVNWLLYQRNCKRAAILADDPGLGKTIQTIAFLSAIYYSTVPGGLRDLDAARSNLGTFPFLLVVPTTLVDNWLSELRKWAPFLAVTTLSGRAASRSIQFKSTIFREESIGKVDLRCHVLLTSYEAFSQSEAQQQFRRANVTWEAVVFDEGHRLKNDQASTYQVLNKIDARQRVILTGTPLQNNIGELFNLISFVSPDERRSLSQLEAQFKVDPQTVEQVRDRIKPYMLRRSKKDVLLMIPPKYEINLPVSLSKLQSDLYSGVLEKNAHMLRRIARALHKHSEQANGSKPATVGSMQNILMELRRIISHPYLIDGVELSFEDKQEEQRQLINLCGKLQLLNILIPELRAR</sequence>
<organism evidence="6 7">
    <name type="scientific">Coemansia erecta</name>
    <dbReference type="NCBI Taxonomy" id="147472"/>
    <lineage>
        <taxon>Eukaryota</taxon>
        <taxon>Fungi</taxon>
        <taxon>Fungi incertae sedis</taxon>
        <taxon>Zoopagomycota</taxon>
        <taxon>Kickxellomycotina</taxon>
        <taxon>Kickxellomycetes</taxon>
        <taxon>Kickxellales</taxon>
        <taxon>Kickxellaceae</taxon>
        <taxon>Coemansia</taxon>
    </lineage>
</organism>
<evidence type="ECO:0000256" key="2">
    <source>
        <dbReference type="ARBA" id="ARBA00022741"/>
    </source>
</evidence>
<dbReference type="Proteomes" id="UP001149813">
    <property type="component" value="Unassembled WGS sequence"/>
</dbReference>
<protein>
    <recommendedName>
        <fullName evidence="5">Helicase ATP-binding domain-containing protein</fullName>
    </recommendedName>
</protein>
<keyword evidence="3" id="KW-0067">ATP-binding</keyword>
<feature type="domain" description="Helicase ATP-binding" evidence="5">
    <location>
        <begin position="164"/>
        <end position="355"/>
    </location>
</feature>
<dbReference type="PROSITE" id="PS51192">
    <property type="entry name" value="HELICASE_ATP_BIND_1"/>
    <property type="match status" value="1"/>
</dbReference>
<dbReference type="InterPro" id="IPR014001">
    <property type="entry name" value="Helicase_ATP-bd"/>
</dbReference>
<evidence type="ECO:0000259" key="5">
    <source>
        <dbReference type="PROSITE" id="PS51192"/>
    </source>
</evidence>
<gene>
    <name evidence="6" type="ORF">LPJ53_006528</name>
</gene>
<dbReference type="GO" id="GO:0140658">
    <property type="term" value="F:ATP-dependent chromatin remodeler activity"/>
    <property type="evidence" value="ECO:0007669"/>
    <property type="project" value="TreeGrafter"/>
</dbReference>
<evidence type="ECO:0000256" key="4">
    <source>
        <dbReference type="ARBA" id="ARBA00023242"/>
    </source>
</evidence>
<dbReference type="Gene3D" id="3.40.50.300">
    <property type="entry name" value="P-loop containing nucleotide triphosphate hydrolases"/>
    <property type="match status" value="1"/>
</dbReference>
<name>A0A9W8CP29_9FUNG</name>
<dbReference type="PANTHER" id="PTHR45623">
    <property type="entry name" value="CHROMODOMAIN-HELICASE-DNA-BINDING PROTEIN 3-RELATED-RELATED"/>
    <property type="match status" value="1"/>
</dbReference>
<dbReference type="InterPro" id="IPR000330">
    <property type="entry name" value="SNF2_N"/>
</dbReference>
<proteinExistence type="predicted"/>
<dbReference type="OrthoDB" id="5857104at2759"/>
<keyword evidence="2" id="KW-0547">Nucleotide-binding</keyword>
<dbReference type="GO" id="GO:0003677">
    <property type="term" value="F:DNA binding"/>
    <property type="evidence" value="ECO:0007669"/>
    <property type="project" value="TreeGrafter"/>
</dbReference>
<evidence type="ECO:0000313" key="6">
    <source>
        <dbReference type="EMBL" id="KAJ1718422.1"/>
    </source>
</evidence>
<keyword evidence="7" id="KW-1185">Reference proteome</keyword>
<comment type="caution">
    <text evidence="6">The sequence shown here is derived from an EMBL/GenBank/DDBJ whole genome shotgun (WGS) entry which is preliminary data.</text>
</comment>
<dbReference type="GO" id="GO:0003682">
    <property type="term" value="F:chromatin binding"/>
    <property type="evidence" value="ECO:0007669"/>
    <property type="project" value="TreeGrafter"/>
</dbReference>
<evidence type="ECO:0000313" key="7">
    <source>
        <dbReference type="Proteomes" id="UP001149813"/>
    </source>
</evidence>
<evidence type="ECO:0000256" key="1">
    <source>
        <dbReference type="ARBA" id="ARBA00004123"/>
    </source>
</evidence>
<dbReference type="GO" id="GO:0000785">
    <property type="term" value="C:chromatin"/>
    <property type="evidence" value="ECO:0007669"/>
    <property type="project" value="TreeGrafter"/>
</dbReference>